<comment type="function">
    <text evidence="8">Plays an important role in the de novo pathway of purine nucleotide biosynthesis. Catalyzes the first committed step in the biosynthesis of AMP from IMP.</text>
</comment>
<feature type="active site" description="Proton donor" evidence="8">
    <location>
        <position position="40"/>
    </location>
</feature>
<dbReference type="Gene3D" id="3.40.440.10">
    <property type="entry name" value="Adenylosuccinate Synthetase, subunit A, domain 1"/>
    <property type="match status" value="1"/>
</dbReference>
<dbReference type="EMBL" id="FN667742">
    <property type="protein sequence ID" value="CBJ90257.1"/>
    <property type="molecule type" value="Genomic_DNA"/>
</dbReference>
<feature type="binding site" description="in other chain" evidence="8">
    <location>
        <position position="298"/>
    </location>
    <ligand>
        <name>IMP</name>
        <dbReference type="ChEBI" id="CHEBI:58053"/>
        <note>ligand shared between dimeric partners</note>
    </ligand>
</feature>
<dbReference type="HAMAP" id="MF_00011">
    <property type="entry name" value="Adenylosucc_synth"/>
    <property type="match status" value="1"/>
</dbReference>
<name>D3VFE3_XENNA</name>
<evidence type="ECO:0000256" key="1">
    <source>
        <dbReference type="ARBA" id="ARBA00011738"/>
    </source>
</evidence>
<dbReference type="eggNOG" id="COG0104">
    <property type="taxonomic scope" value="Bacteria"/>
</dbReference>
<dbReference type="CDD" id="cd03108">
    <property type="entry name" value="AdSS"/>
    <property type="match status" value="1"/>
</dbReference>
<evidence type="ECO:0000256" key="2">
    <source>
        <dbReference type="ARBA" id="ARBA00022598"/>
    </source>
</evidence>
<dbReference type="FunFam" id="3.90.170.10:FF:000001">
    <property type="entry name" value="Adenylosuccinate synthetase"/>
    <property type="match status" value="1"/>
</dbReference>
<dbReference type="GO" id="GO:0004019">
    <property type="term" value="F:adenylosuccinate synthase activity"/>
    <property type="evidence" value="ECO:0007669"/>
    <property type="project" value="UniProtKB-UniRule"/>
</dbReference>
<dbReference type="GO" id="GO:0005737">
    <property type="term" value="C:cytoplasm"/>
    <property type="evidence" value="ECO:0007669"/>
    <property type="project" value="UniProtKB-SubCell"/>
</dbReference>
<keyword evidence="2 8" id="KW-0436">Ligase</keyword>
<feature type="active site" description="Proton acceptor" evidence="8">
    <location>
        <position position="12"/>
    </location>
</feature>
<keyword evidence="8" id="KW-0963">Cytoplasm</keyword>
<dbReference type="InterPro" id="IPR001114">
    <property type="entry name" value="Adenylosuccinate_synthetase"/>
</dbReference>
<dbReference type="Gene3D" id="1.10.300.10">
    <property type="entry name" value="Adenylosuccinate Synthetase, subunit A, domain 2"/>
    <property type="match status" value="1"/>
</dbReference>
<comment type="caution">
    <text evidence="8">Lacks conserved residue(s) required for the propagation of feature annotation.</text>
</comment>
<dbReference type="GO" id="GO:0000287">
    <property type="term" value="F:magnesium ion binding"/>
    <property type="evidence" value="ECO:0007669"/>
    <property type="project" value="UniProtKB-UniRule"/>
</dbReference>
<reference evidence="10 11" key="1">
    <citation type="journal article" date="2011" name="PLoS ONE">
        <title>The entomopathogenic bacterial endosymbionts xenorhabdus and photorhabdus: convergent lifestyles from divergent genomes.</title>
        <authorList>
            <person name="Chaston J.M."/>
            <person name="Suen G."/>
            <person name="Tucker S.L."/>
            <person name="Andersen A.W."/>
            <person name="Bhasin A."/>
            <person name="Bode E."/>
            <person name="Bode H.B."/>
            <person name="Brachmann A.O."/>
            <person name="Cowles C.E."/>
            <person name="Cowles K.N."/>
            <person name="Darby C."/>
            <person name="de Leon L."/>
            <person name="Drace K."/>
            <person name="Du Z."/>
            <person name="Givaudan A."/>
            <person name="Herbert Tran E.E."/>
            <person name="Jewell K.A."/>
            <person name="Knack J.J."/>
            <person name="Krasomil-Osterfeld K.C."/>
            <person name="Kukor R."/>
            <person name="Lanois A."/>
            <person name="Latreille P."/>
            <person name="Leimgruber N.K."/>
            <person name="Lipke C.M."/>
            <person name="Liu R."/>
            <person name="Lu X."/>
            <person name="Martens E.C."/>
            <person name="Marri P.R."/>
            <person name="Medigue C."/>
            <person name="Menard M.L."/>
            <person name="Miller N.M."/>
            <person name="Morales-Soto N."/>
            <person name="Norton S."/>
            <person name="Ogier J.C."/>
            <person name="Orchard S.S."/>
            <person name="Park D."/>
            <person name="Park Y."/>
            <person name="Qurollo B.A."/>
            <person name="Sugar D.R."/>
            <person name="Richards G.R."/>
            <person name="Rouy Z."/>
            <person name="Slominski B."/>
            <person name="Slominski K."/>
            <person name="Snyder H."/>
            <person name="Tjaden B.C."/>
            <person name="van der Hoeven R."/>
            <person name="Welch R.D."/>
            <person name="Wheeler C."/>
            <person name="Xiang B."/>
            <person name="Barbazuk B."/>
            <person name="Gaudriault S."/>
            <person name="Goodner B."/>
            <person name="Slater S.C."/>
            <person name="Forst S."/>
            <person name="Goldman B.S."/>
            <person name="Goodrich-Blair H."/>
        </authorList>
    </citation>
    <scope>NUCLEOTIDE SEQUENCE [LARGE SCALE GENOMIC DNA]</scope>
    <source>
        <strain evidence="11">ATCC 19061 / DSM 3370 / CCUG 14189 / LMG 1036 / NCIMB 9965 / AN6</strain>
    </source>
</reference>
<keyword evidence="3 8" id="KW-0479">Metal-binding</keyword>
<feature type="binding site" evidence="8">
    <location>
        <begin position="407"/>
        <end position="409"/>
    </location>
    <ligand>
        <name>GTP</name>
        <dbReference type="ChEBI" id="CHEBI:37565"/>
    </ligand>
</feature>
<evidence type="ECO:0000313" key="10">
    <source>
        <dbReference type="EMBL" id="CBJ90257.1"/>
    </source>
</evidence>
<feature type="binding site" description="in other chain" evidence="8">
    <location>
        <begin position="12"/>
        <end position="15"/>
    </location>
    <ligand>
        <name>IMP</name>
        <dbReference type="ChEBI" id="CHEBI:58053"/>
        <note>ligand shared between dimeric partners</note>
    </ligand>
</feature>
<evidence type="ECO:0000256" key="8">
    <source>
        <dbReference type="HAMAP-Rule" id="MF_00011"/>
    </source>
</evidence>
<dbReference type="KEGG" id="xne:XNC1_2198"/>
<comment type="cofactor">
    <cofactor evidence="8">
        <name>Mg(2+)</name>
        <dbReference type="ChEBI" id="CHEBI:18420"/>
    </cofactor>
    <text evidence="8">Binds 1 Mg(2+) ion per subunit.</text>
</comment>
<dbReference type="Gene3D" id="3.90.170.10">
    <property type="entry name" value="Adenylosuccinate Synthetase, subunit A, domain 3"/>
    <property type="match status" value="1"/>
</dbReference>
<keyword evidence="7 8" id="KW-0342">GTP-binding</keyword>
<dbReference type="UniPathway" id="UPA00075">
    <property type="reaction ID" value="UER00335"/>
</dbReference>
<keyword evidence="11" id="KW-1185">Reference proteome</keyword>
<feature type="binding site" evidence="8">
    <location>
        <begin position="326"/>
        <end position="328"/>
    </location>
    <ligand>
        <name>GTP</name>
        <dbReference type="ChEBI" id="CHEBI:37565"/>
    </ligand>
</feature>
<dbReference type="InterPro" id="IPR042110">
    <property type="entry name" value="Adenylosuccinate_synth_dom2"/>
</dbReference>
<comment type="pathway">
    <text evidence="8 9">Purine metabolism; AMP biosynthesis via de novo pathway; AMP from IMP: step 1/2.</text>
</comment>
<dbReference type="Proteomes" id="UP000008075">
    <property type="component" value="Chromosome"/>
</dbReference>
<dbReference type="PANTHER" id="PTHR11846:SF0">
    <property type="entry name" value="ADENYLOSUCCINATE SYNTHETASE"/>
    <property type="match status" value="1"/>
</dbReference>
<dbReference type="Pfam" id="PF00709">
    <property type="entry name" value="Adenylsucc_synt"/>
    <property type="match status" value="1"/>
</dbReference>
<comment type="similarity">
    <text evidence="8 9">Belongs to the adenylosuccinate synthetase family.</text>
</comment>
<feature type="binding site" evidence="8">
    <location>
        <begin position="294"/>
        <end position="300"/>
    </location>
    <ligand>
        <name>substrate</name>
    </ligand>
</feature>
<dbReference type="HOGENOM" id="CLU_029848_0_0_6"/>
<feature type="binding site" evidence="8">
    <location>
        <position position="39"/>
    </location>
    <ligand>
        <name>Mg(2+)</name>
        <dbReference type="ChEBI" id="CHEBI:18420"/>
    </ligand>
</feature>
<gene>
    <name evidence="8" type="primary">purA</name>
    <name evidence="10" type="ordered locus">XNC1_2198</name>
</gene>
<feature type="binding site" evidence="8">
    <location>
        <begin position="11"/>
        <end position="17"/>
    </location>
    <ligand>
        <name>GTP</name>
        <dbReference type="ChEBI" id="CHEBI:37565"/>
    </ligand>
</feature>
<comment type="subunit">
    <text evidence="1 8">Homodimer.</text>
</comment>
<evidence type="ECO:0000256" key="7">
    <source>
        <dbReference type="ARBA" id="ARBA00023134"/>
    </source>
</evidence>
<dbReference type="SMART" id="SM00788">
    <property type="entry name" value="Adenylsucc_synt"/>
    <property type="match status" value="1"/>
</dbReference>
<evidence type="ECO:0000256" key="3">
    <source>
        <dbReference type="ARBA" id="ARBA00022723"/>
    </source>
</evidence>
<dbReference type="NCBIfam" id="NF002223">
    <property type="entry name" value="PRK01117.1"/>
    <property type="match status" value="1"/>
</dbReference>
<dbReference type="AlphaFoldDB" id="D3VFE3"/>
<evidence type="ECO:0000313" key="11">
    <source>
        <dbReference type="Proteomes" id="UP000008075"/>
    </source>
</evidence>
<feature type="binding site" description="in other chain" evidence="8">
    <location>
        <begin position="37"/>
        <end position="40"/>
    </location>
    <ligand>
        <name>IMP</name>
        <dbReference type="ChEBI" id="CHEBI:58053"/>
        <note>ligand shared between dimeric partners</note>
    </ligand>
</feature>
<evidence type="ECO:0000256" key="5">
    <source>
        <dbReference type="ARBA" id="ARBA00022755"/>
    </source>
</evidence>
<dbReference type="GO" id="GO:0046040">
    <property type="term" value="P:IMP metabolic process"/>
    <property type="evidence" value="ECO:0007669"/>
    <property type="project" value="TreeGrafter"/>
</dbReference>
<dbReference type="STRING" id="406817.XNC1_2198"/>
<dbReference type="GO" id="GO:0005525">
    <property type="term" value="F:GTP binding"/>
    <property type="evidence" value="ECO:0007669"/>
    <property type="project" value="UniProtKB-UniRule"/>
</dbReference>
<dbReference type="PANTHER" id="PTHR11846">
    <property type="entry name" value="ADENYLOSUCCINATE SYNTHETASE"/>
    <property type="match status" value="1"/>
</dbReference>
<keyword evidence="4 8" id="KW-0547">Nucleotide-binding</keyword>
<organism evidence="10 11">
    <name type="scientific">Xenorhabdus nematophila (strain ATCC 19061 / DSM 3370 / CCUG 14189 / LMG 1036 / NCIMB 9965 / AN6)</name>
    <dbReference type="NCBI Taxonomy" id="406817"/>
    <lineage>
        <taxon>Bacteria</taxon>
        <taxon>Pseudomonadati</taxon>
        <taxon>Pseudomonadota</taxon>
        <taxon>Gammaproteobacteria</taxon>
        <taxon>Enterobacterales</taxon>
        <taxon>Morganellaceae</taxon>
        <taxon>Xenorhabdus</taxon>
    </lineage>
</organism>
<dbReference type="GeneID" id="24903587"/>
<keyword evidence="6 8" id="KW-0460">Magnesium</keyword>
<dbReference type="FunFam" id="1.10.300.10:FF:000001">
    <property type="entry name" value="Adenylosuccinate synthetase"/>
    <property type="match status" value="1"/>
</dbReference>
<feature type="binding site" evidence="8">
    <location>
        <position position="12"/>
    </location>
    <ligand>
        <name>Mg(2+)</name>
        <dbReference type="ChEBI" id="CHEBI:18420"/>
    </ligand>
</feature>
<feature type="binding site" evidence="8">
    <location>
        <position position="138"/>
    </location>
    <ligand>
        <name>IMP</name>
        <dbReference type="ChEBI" id="CHEBI:58053"/>
        <note>ligand shared between dimeric partners</note>
    </ligand>
</feature>
<feature type="binding site" description="in other chain" evidence="8">
    <location>
        <position position="220"/>
    </location>
    <ligand>
        <name>IMP</name>
        <dbReference type="ChEBI" id="CHEBI:58053"/>
        <note>ligand shared between dimeric partners</note>
    </ligand>
</feature>
<evidence type="ECO:0000256" key="6">
    <source>
        <dbReference type="ARBA" id="ARBA00022842"/>
    </source>
</evidence>
<accession>D3VFE3</accession>
<dbReference type="RefSeq" id="WP_013184302.1">
    <property type="nucleotide sequence ID" value="NC_014228.1"/>
</dbReference>
<feature type="binding site" evidence="8">
    <location>
        <begin position="39"/>
        <end position="41"/>
    </location>
    <ligand>
        <name>GTP</name>
        <dbReference type="ChEBI" id="CHEBI:37565"/>
    </ligand>
</feature>
<evidence type="ECO:0000256" key="9">
    <source>
        <dbReference type="RuleBase" id="RU000520"/>
    </source>
</evidence>
<dbReference type="InterPro" id="IPR027417">
    <property type="entry name" value="P-loop_NTPase"/>
</dbReference>
<proteinExistence type="inferred from homology"/>
<dbReference type="PROSITE" id="PS01266">
    <property type="entry name" value="ADENYLOSUCCIN_SYN_1"/>
    <property type="match status" value="1"/>
</dbReference>
<evidence type="ECO:0000256" key="4">
    <source>
        <dbReference type="ARBA" id="ARBA00022741"/>
    </source>
</evidence>
<protein>
    <recommendedName>
        <fullName evidence="8 9">Adenylosuccinate synthetase</fullName>
        <shortName evidence="8">AMPSase</shortName>
        <shortName evidence="8">AdSS</shortName>
        <ecNumber evidence="8 9">6.3.4.4</ecNumber>
    </recommendedName>
    <alternativeName>
        <fullName evidence="8">IMP--aspartate ligase</fullName>
    </alternativeName>
</protein>
<comment type="subcellular location">
    <subcellularLocation>
        <location evidence="8">Cytoplasm</location>
    </subcellularLocation>
</comment>
<dbReference type="InterPro" id="IPR018220">
    <property type="entry name" value="Adenylosuccin_syn_GTP-bd"/>
</dbReference>
<dbReference type="EC" id="6.3.4.4" evidence="8 9"/>
<dbReference type="InterPro" id="IPR042109">
    <property type="entry name" value="Adenylosuccinate_synth_dom1"/>
</dbReference>
<keyword evidence="5 8" id="KW-0658">Purine biosynthesis</keyword>
<feature type="binding site" evidence="8">
    <location>
        <position position="300"/>
    </location>
    <ligand>
        <name>GTP</name>
        <dbReference type="ChEBI" id="CHEBI:37565"/>
    </ligand>
</feature>
<comment type="catalytic activity">
    <reaction evidence="8 9">
        <text>IMP + L-aspartate + GTP = N(6)-(1,2-dicarboxyethyl)-AMP + GDP + phosphate + 2 H(+)</text>
        <dbReference type="Rhea" id="RHEA:15753"/>
        <dbReference type="ChEBI" id="CHEBI:15378"/>
        <dbReference type="ChEBI" id="CHEBI:29991"/>
        <dbReference type="ChEBI" id="CHEBI:37565"/>
        <dbReference type="ChEBI" id="CHEBI:43474"/>
        <dbReference type="ChEBI" id="CHEBI:57567"/>
        <dbReference type="ChEBI" id="CHEBI:58053"/>
        <dbReference type="ChEBI" id="CHEBI:58189"/>
        <dbReference type="EC" id="6.3.4.4"/>
    </reaction>
</comment>
<sequence>MLISVVGLQFGDEGKGKFVDYLSGNVNNIARFNGGANAGHCVQHGNIRGSFSQLPASLNKKNLYICQGALISLHVLVKEIDFIRRENIHSNIFIDPRCHIVLPLHAELNKASEKYKGKNKIGSVGVGVGACVEDKSNRHGIRLIDTLDKEKLRSKLEFLWGIREKQINHVFNDNSALDFEEMLEKTHQYGKQIEPYFTFTNEAVRELLHSGDDILLETSQATFLDNSFGTYPYTVAYQTLVQSCFAMIGIPAQEMHIVGVMKAYMIRVGNGPFPTELLTEQADYIRERGNEYGTVSKRPRRCGWLDLCLIKHAVKLNGVTELAITNVDVLAGLEEIKVAIAYEIDGEPVCCDNALLQLDKVKPIYKTFKSWKILNESYTHLSELPSELIDFLSFIQDYAGIPIKYISHGPDRNQTLIVQE</sequence>
<dbReference type="GO" id="GO:0044208">
    <property type="term" value="P:'de novo' AMP biosynthetic process"/>
    <property type="evidence" value="ECO:0007669"/>
    <property type="project" value="UniProtKB-UniRule"/>
</dbReference>
<dbReference type="InterPro" id="IPR042111">
    <property type="entry name" value="Adenylosuccinate_synth_dom3"/>
</dbReference>
<dbReference type="SUPFAM" id="SSF52540">
    <property type="entry name" value="P-loop containing nucleoside triphosphate hydrolases"/>
    <property type="match status" value="1"/>
</dbReference>